<keyword evidence="2" id="KW-0997">Cell inner membrane</keyword>
<evidence type="ECO:0000256" key="11">
    <source>
        <dbReference type="SAM" id="MobiDB-lite"/>
    </source>
</evidence>
<evidence type="ECO:0000313" key="13">
    <source>
        <dbReference type="EMBL" id="PRP91064.1"/>
    </source>
</evidence>
<gene>
    <name evidence="13" type="primary">pbpF</name>
    <name evidence="13" type="ORF">ENSA5_58740</name>
</gene>
<dbReference type="Gene3D" id="1.10.3810.10">
    <property type="entry name" value="Biosynthetic peptidoglycan transglycosylase-like"/>
    <property type="match status" value="1"/>
</dbReference>
<reference evidence="13 14" key="1">
    <citation type="submission" date="2018-03" db="EMBL/GenBank/DDBJ databases">
        <title>Draft Genome Sequences of the Obligatory Marine Myxobacteria Enhygromyxa salina SWB005.</title>
        <authorList>
            <person name="Poehlein A."/>
            <person name="Moghaddam J.A."/>
            <person name="Harms H."/>
            <person name="Alanjari M."/>
            <person name="Koenig G.M."/>
            <person name="Daniel R."/>
            <person name="Schaeberle T.F."/>
        </authorList>
    </citation>
    <scope>NUCLEOTIDE SEQUENCE [LARGE SCALE GENOMIC DNA]</scope>
    <source>
        <strain evidence="13 14">SWB005</strain>
    </source>
</reference>
<keyword evidence="5" id="KW-0812">Transmembrane</keyword>
<evidence type="ECO:0000259" key="12">
    <source>
        <dbReference type="Pfam" id="PF00912"/>
    </source>
</evidence>
<dbReference type="AlphaFoldDB" id="A0A2S9XDX8"/>
<dbReference type="Proteomes" id="UP000237968">
    <property type="component" value="Unassembled WGS sequence"/>
</dbReference>
<evidence type="ECO:0000313" key="14">
    <source>
        <dbReference type="Proteomes" id="UP000237968"/>
    </source>
</evidence>
<feature type="domain" description="Glycosyl transferase family 51" evidence="12">
    <location>
        <begin position="520"/>
        <end position="680"/>
    </location>
</feature>
<dbReference type="GO" id="GO:0009274">
    <property type="term" value="C:peptidoglycan-based cell wall"/>
    <property type="evidence" value="ECO:0007669"/>
    <property type="project" value="InterPro"/>
</dbReference>
<keyword evidence="6" id="KW-0133">Cell shape</keyword>
<dbReference type="GO" id="GO:0008360">
    <property type="term" value="P:regulation of cell shape"/>
    <property type="evidence" value="ECO:0007669"/>
    <property type="project" value="UniProtKB-KW"/>
</dbReference>
<evidence type="ECO:0000256" key="8">
    <source>
        <dbReference type="ARBA" id="ARBA00022989"/>
    </source>
</evidence>
<evidence type="ECO:0000256" key="2">
    <source>
        <dbReference type="ARBA" id="ARBA00022519"/>
    </source>
</evidence>
<dbReference type="InterPro" id="IPR001264">
    <property type="entry name" value="Glyco_trans_51"/>
</dbReference>
<dbReference type="RefSeq" id="WP_258183051.1">
    <property type="nucleotide sequence ID" value="NZ_PVNK01000259.1"/>
</dbReference>
<dbReference type="GO" id="GO:0009252">
    <property type="term" value="P:peptidoglycan biosynthetic process"/>
    <property type="evidence" value="ECO:0007669"/>
    <property type="project" value="UniProtKB-KW"/>
</dbReference>
<evidence type="ECO:0000256" key="10">
    <source>
        <dbReference type="ARBA" id="ARBA00023316"/>
    </source>
</evidence>
<dbReference type="PANTHER" id="PTHR30400:SF0">
    <property type="entry name" value="BIOSYNTHETIC PEPTIDOGLYCAN TRANSGLYCOSYLASE"/>
    <property type="match status" value="1"/>
</dbReference>
<keyword evidence="3" id="KW-0328">Glycosyltransferase</keyword>
<dbReference type="EMBL" id="PVNK01000259">
    <property type="protein sequence ID" value="PRP91064.1"/>
    <property type="molecule type" value="Genomic_DNA"/>
</dbReference>
<keyword evidence="8" id="KW-1133">Transmembrane helix</keyword>
<keyword evidence="4" id="KW-0808">Transferase</keyword>
<proteinExistence type="predicted"/>
<name>A0A2S9XDX8_9BACT</name>
<evidence type="ECO:0000256" key="7">
    <source>
        <dbReference type="ARBA" id="ARBA00022984"/>
    </source>
</evidence>
<evidence type="ECO:0000256" key="6">
    <source>
        <dbReference type="ARBA" id="ARBA00022960"/>
    </source>
</evidence>
<dbReference type="InterPro" id="IPR036950">
    <property type="entry name" value="PBP_transglycosylase"/>
</dbReference>
<comment type="caution">
    <text evidence="13">The sequence shown here is derived from an EMBL/GenBank/DDBJ whole genome shotgun (WGS) entry which is preliminary data.</text>
</comment>
<dbReference type="Pfam" id="PF00912">
    <property type="entry name" value="Transgly"/>
    <property type="match status" value="1"/>
</dbReference>
<keyword evidence="7" id="KW-0573">Peptidoglycan synthesis</keyword>
<keyword evidence="1" id="KW-1003">Cell membrane</keyword>
<sequence length="710" mass="76726">MPEAATPRSFPRAIAWCLGLSLTGAAAVGPALAEAQVQSRLRERFGVDERFAIDLDLGGLELRGLSRALPGERGHVSAGHVRVRPTFDGLVIEIEELDGVVGRRQSKPAPPKSATPVTPAAKTDAPAPSPADPVAEFLQRFRGVRVELVTRGRLSVELADGVSATARDPHFVLSGDGQIHGDLDLDLGPSGGPTWTRAAIEVRAADSQPRELEVSGSLALGRSGEGHEPATADAELVFNGQISPRAVALDVHQGDEHGGSASVSVARGAGQDLVRVDADELPLKLLEPLALLFGHQLADALGERDAELDLDAAQLSGAVELERGSGRTLARFDAVELRGLRVDSSLIAGHPIELSSLTLDGQVGREHTESGPRNFGALVLGHGDVQLGVEAQLDADGVSLDLRLPRAPCQTVFDATPGISPVLAGTELSGELDAHIHLSIEFAALEQARARYLGADAEPLELETFEAPGELHFELPYLERCAVDRLGPGTDIEGLRGPYHHRFVSAGGRDKRRVLALGDDDYVRLSRVPKVALAFVILEDARFWTHDGFDREQIERAFWFNLLEGRVSRGASTISQQTARSLWLGNDRSVARKLAEAMLAAELERGLDKRRILEVYLNVIELGPEIHGIAEASRYHFGKEPGELELIEALHLASLAPAPVAYSRRFASGQIDQQWRQHLRRQVRRLRIRHLITAAEAEEAMRVSLDLQTH</sequence>
<feature type="compositionally biased region" description="Low complexity" evidence="11">
    <location>
        <begin position="114"/>
        <end position="126"/>
    </location>
</feature>
<dbReference type="PANTHER" id="PTHR30400">
    <property type="entry name" value="MONOFUNCTIONAL BIOSYNTHETIC PEPTIDOGLYCAN TRANSGLYCOSYLASE"/>
    <property type="match status" value="1"/>
</dbReference>
<dbReference type="InterPro" id="IPR023346">
    <property type="entry name" value="Lysozyme-like_dom_sf"/>
</dbReference>
<organism evidence="13 14">
    <name type="scientific">Enhygromyxa salina</name>
    <dbReference type="NCBI Taxonomy" id="215803"/>
    <lineage>
        <taxon>Bacteria</taxon>
        <taxon>Pseudomonadati</taxon>
        <taxon>Myxococcota</taxon>
        <taxon>Polyangia</taxon>
        <taxon>Nannocystales</taxon>
        <taxon>Nannocystaceae</taxon>
        <taxon>Enhygromyxa</taxon>
    </lineage>
</organism>
<dbReference type="InterPro" id="IPR011812">
    <property type="entry name" value="Pep_trsgly"/>
</dbReference>
<dbReference type="GO" id="GO:0016020">
    <property type="term" value="C:membrane"/>
    <property type="evidence" value="ECO:0007669"/>
    <property type="project" value="InterPro"/>
</dbReference>
<evidence type="ECO:0000256" key="5">
    <source>
        <dbReference type="ARBA" id="ARBA00022692"/>
    </source>
</evidence>
<protein>
    <submittedName>
        <fullName evidence="13">Penicillin-binding protein 1F</fullName>
    </submittedName>
</protein>
<keyword evidence="9" id="KW-0472">Membrane</keyword>
<dbReference type="GO" id="GO:0016763">
    <property type="term" value="F:pentosyltransferase activity"/>
    <property type="evidence" value="ECO:0007669"/>
    <property type="project" value="InterPro"/>
</dbReference>
<keyword evidence="14" id="KW-1185">Reference proteome</keyword>
<evidence type="ECO:0000256" key="9">
    <source>
        <dbReference type="ARBA" id="ARBA00023136"/>
    </source>
</evidence>
<dbReference type="GO" id="GO:0071555">
    <property type="term" value="P:cell wall organization"/>
    <property type="evidence" value="ECO:0007669"/>
    <property type="project" value="UniProtKB-KW"/>
</dbReference>
<keyword evidence="10" id="KW-0961">Cell wall biogenesis/degradation</keyword>
<accession>A0A2S9XDX8</accession>
<evidence type="ECO:0000256" key="4">
    <source>
        <dbReference type="ARBA" id="ARBA00022679"/>
    </source>
</evidence>
<evidence type="ECO:0000256" key="3">
    <source>
        <dbReference type="ARBA" id="ARBA00022676"/>
    </source>
</evidence>
<dbReference type="SUPFAM" id="SSF53955">
    <property type="entry name" value="Lysozyme-like"/>
    <property type="match status" value="1"/>
</dbReference>
<evidence type="ECO:0000256" key="1">
    <source>
        <dbReference type="ARBA" id="ARBA00022475"/>
    </source>
</evidence>
<feature type="region of interest" description="Disordered" evidence="11">
    <location>
        <begin position="102"/>
        <end position="131"/>
    </location>
</feature>